<name>A0A9R0J888_SPIOL</name>
<sequence length="1145" mass="129739">MKKKKSEMEENSSMMLEHYRRDRQKLLEFIISSSNLIKQVCTSSGPTLSLSDINLDTLSADYVINCINSGGVFDVAEATDTYYHELSYPTMIHSKLGSSFFTLSQSELSRSPPKRRPPSAVPSEKTSVAPQSSIQAEQISNHKIALRKDEEVFKIGNVMTRPSKSAESGVVAPLGLPHLQTGLSEDDLRESAYGVLVASLVFSRIEVLCEQDRKKEKSSKLLAGLKGKKNRDILPARSQDRNLELLNTIRTQMEVSEAMDLCMRQSLTRCASRTSCSQIDYLQLVLGLIKSTSRSSFPNEKSYVKWKNRQANILEELCCLGHLTEEYATIKHAIGKIRNAREWDLMSPSERTEVLHCIRDSASKIPHMPEVGDERCDYPIGYHLKVRLYENLLSSVFDILEEGQILAEANEILMLVKMTWSILGITQIIHDALYSWVLFKQFVQTEREDLLEYTTIQMKNILADESLYEGGEGLLCTIEWRETVVRLNLVPAVLLSMHIWCNGKLQDYHRHFSQKPSKFKRILTFAMATAVLDLNEFGELTKADSSTKDASRRLKMFVESSAQAAYMLVLDGLDLKSNPGRVHPLTLLANAVKLIADAELTVFCPVLHIWCPEAGMISSTVLYQLFRERLGPFIQGISCLSQDVKLVLAAAHMLDRQLTQLYSFSYHGNSSHQLFKVDLDHYQIGDVSASLILDWSISQHAYILDWIGRAFDLEEWEPLSSLQKHAVSVVEVFRMIEETVDQFFGLNLPVNITHLQALLSLIIHSLDSYLTKMVGQLVEKSHLYPQAPSLTRYEETLVPIPRKKMVELKILDDNSSNALNQLTLSKLCIRLNTLQYIKSQIGILEDGMRKSWGLVRPSVKRRWFNIVEEEAPEILERTMSEESIDELFATTFDGIRNSTTDAIAKHIDFTGTKAVFWDLRENFLYQLYRGGVDKARMDTVLPNVDSVLNQICGSIDDAVRDPLVLSIFHASLEGHLWVLLDGGPSRAFSDSDIALMEDDLRALKDFFVADGEGLPRSTVEREAKFSHQVLSLFSLQTSHIIQMLMTASEHISRRVQSRGHSHRSLDDANTLIRILCHKMDMEASKFLKKQYRLPPSSEYDENPKNESTSSSAIISDLLKRSASFRFPDTGHSSIKSLKKKFQEAW</sequence>
<dbReference type="InterPro" id="IPR008528">
    <property type="entry name" value="unc-13_homologue"/>
</dbReference>
<evidence type="ECO:0000259" key="2">
    <source>
        <dbReference type="PROSITE" id="PS51258"/>
    </source>
</evidence>
<dbReference type="KEGG" id="soe:110802126"/>
<feature type="domain" description="MHD2" evidence="3">
    <location>
        <begin position="934"/>
        <end position="1044"/>
    </location>
</feature>
<feature type="compositionally biased region" description="Polar residues" evidence="1">
    <location>
        <begin position="124"/>
        <end position="134"/>
    </location>
</feature>
<reference evidence="5" key="2">
    <citation type="submission" date="2025-08" db="UniProtKB">
        <authorList>
            <consortium name="RefSeq"/>
        </authorList>
    </citation>
    <scope>IDENTIFICATION</scope>
    <source>
        <tissue evidence="5">Leaf</tissue>
    </source>
</reference>
<protein>
    <submittedName>
        <fullName evidence="5">Protein unc-13 homolog isoform X1</fullName>
    </submittedName>
</protein>
<feature type="region of interest" description="Disordered" evidence="1">
    <location>
        <begin position="107"/>
        <end position="134"/>
    </location>
</feature>
<dbReference type="RefSeq" id="XP_021863247.2">
    <property type="nucleotide sequence ID" value="XM_022007555.2"/>
</dbReference>
<dbReference type="InterPro" id="IPR057984">
    <property type="entry name" value="PATROL1_C"/>
</dbReference>
<organism evidence="4 5">
    <name type="scientific">Spinacia oleracea</name>
    <name type="common">Spinach</name>
    <dbReference type="NCBI Taxonomy" id="3562"/>
    <lineage>
        <taxon>Eukaryota</taxon>
        <taxon>Viridiplantae</taxon>
        <taxon>Streptophyta</taxon>
        <taxon>Embryophyta</taxon>
        <taxon>Tracheophyta</taxon>
        <taxon>Spermatophyta</taxon>
        <taxon>Magnoliopsida</taxon>
        <taxon>eudicotyledons</taxon>
        <taxon>Gunneridae</taxon>
        <taxon>Pentapetalae</taxon>
        <taxon>Caryophyllales</taxon>
        <taxon>Chenopodiaceae</taxon>
        <taxon>Chenopodioideae</taxon>
        <taxon>Anserineae</taxon>
        <taxon>Spinacia</taxon>
    </lineage>
</organism>
<dbReference type="InterPro" id="IPR014772">
    <property type="entry name" value="Munc13_dom-2"/>
</dbReference>
<proteinExistence type="predicted"/>
<dbReference type="GeneID" id="110802126"/>
<dbReference type="PANTHER" id="PTHR31280">
    <property type="entry name" value="PROTEIN UNC-13 HOMOLOG"/>
    <property type="match status" value="1"/>
</dbReference>
<accession>A0A9R0J888</accession>
<evidence type="ECO:0000259" key="3">
    <source>
        <dbReference type="PROSITE" id="PS51259"/>
    </source>
</evidence>
<dbReference type="PROSITE" id="PS51259">
    <property type="entry name" value="MHD2"/>
    <property type="match status" value="1"/>
</dbReference>
<keyword evidence="4" id="KW-1185">Reference proteome</keyword>
<dbReference type="Gene3D" id="1.10.357.50">
    <property type="match status" value="1"/>
</dbReference>
<dbReference type="InterPro" id="IPR014770">
    <property type="entry name" value="Munc13_1"/>
</dbReference>
<dbReference type="Pfam" id="PF25761">
    <property type="entry name" value="TPR_PATROL1"/>
    <property type="match status" value="1"/>
</dbReference>
<gene>
    <name evidence="5" type="primary">LOC110802126</name>
</gene>
<evidence type="ECO:0000313" key="5">
    <source>
        <dbReference type="RefSeq" id="XP_021863247.2"/>
    </source>
</evidence>
<evidence type="ECO:0000313" key="4">
    <source>
        <dbReference type="Proteomes" id="UP000813463"/>
    </source>
</evidence>
<dbReference type="AlphaFoldDB" id="A0A9R0J888"/>
<dbReference type="PANTHER" id="PTHR31280:SF3">
    <property type="entry name" value="DNA TOPOISOMERASE 4 SUBUNIT B (DUF810)"/>
    <property type="match status" value="1"/>
</dbReference>
<feature type="domain" description="MHD1" evidence="2">
    <location>
        <begin position="645"/>
        <end position="777"/>
    </location>
</feature>
<evidence type="ECO:0000256" key="1">
    <source>
        <dbReference type="SAM" id="MobiDB-lite"/>
    </source>
</evidence>
<reference evidence="4" key="1">
    <citation type="journal article" date="2021" name="Nat. Commun.">
        <title>Genomic analyses provide insights into spinach domestication and the genetic basis of agronomic traits.</title>
        <authorList>
            <person name="Cai X."/>
            <person name="Sun X."/>
            <person name="Xu C."/>
            <person name="Sun H."/>
            <person name="Wang X."/>
            <person name="Ge C."/>
            <person name="Zhang Z."/>
            <person name="Wang Q."/>
            <person name="Fei Z."/>
            <person name="Jiao C."/>
            <person name="Wang Q."/>
        </authorList>
    </citation>
    <scope>NUCLEOTIDE SEQUENCE [LARGE SCALE GENOMIC DNA]</scope>
    <source>
        <strain evidence="4">cv. Varoflay</strain>
    </source>
</reference>
<dbReference type="PROSITE" id="PS51258">
    <property type="entry name" value="MHD1"/>
    <property type="match status" value="1"/>
</dbReference>
<dbReference type="Proteomes" id="UP000813463">
    <property type="component" value="Chromosome 6"/>
</dbReference>